<feature type="domain" description="Tyrosine specific protein phosphatases" evidence="2">
    <location>
        <begin position="134"/>
        <end position="200"/>
    </location>
</feature>
<organism evidence="3 4">
    <name type="scientific">Vagococcus carniphilus</name>
    <dbReference type="NCBI Taxonomy" id="218144"/>
    <lineage>
        <taxon>Bacteria</taxon>
        <taxon>Bacillati</taxon>
        <taxon>Bacillota</taxon>
        <taxon>Bacilli</taxon>
        <taxon>Lactobacillales</taxon>
        <taxon>Enterococcaceae</taxon>
        <taxon>Vagococcus</taxon>
    </lineage>
</organism>
<reference evidence="3 4" key="1">
    <citation type="submission" date="2017-05" db="EMBL/GenBank/DDBJ databases">
        <title>Vagococcus spp. assemblies.</title>
        <authorList>
            <person name="Gulvik C.A."/>
        </authorList>
    </citation>
    <scope>NUCLEOTIDE SEQUENCE [LARGE SCALE GENOMIC DNA]</scope>
    <source>
        <strain evidence="3 4">SS1714</strain>
    </source>
</reference>
<evidence type="ECO:0000313" key="3">
    <source>
        <dbReference type="EMBL" id="RSU12392.1"/>
    </source>
</evidence>
<dbReference type="Proteomes" id="UP000288028">
    <property type="component" value="Unassembled WGS sequence"/>
</dbReference>
<sequence>MFKIDLLRGDTLMKLLVNFRDIGNIPTAEGKKVKSGFFLRSGEVVNVENSVVERLLNEYRLQTIVDLRGKKETTERPDDTISGVDYVNIDILRDVKGQGASFEELLAGSASADNGMLELYENLILTEGAKKGYQQFLEMIVSQPDKPILFHCFAGKDRTGLAAALILGSLGVSKEFIYEDYLRTNEMRRDANQQIVDQLKKQGLTDAQLKEVLIMMNVDQRYLERSFSLMDQEYGGFENYILNGLNMPKSFFKDMKTAYTA</sequence>
<dbReference type="PANTHER" id="PTHR31126:SF1">
    <property type="entry name" value="TYROSINE SPECIFIC PROTEIN PHOSPHATASES DOMAIN-CONTAINING PROTEIN"/>
    <property type="match status" value="1"/>
</dbReference>
<proteinExistence type="inferred from homology"/>
<dbReference type="PROSITE" id="PS50056">
    <property type="entry name" value="TYR_PHOSPHATASE_2"/>
    <property type="match status" value="1"/>
</dbReference>
<dbReference type="SUPFAM" id="SSF52799">
    <property type="entry name" value="(Phosphotyrosine protein) phosphatases II"/>
    <property type="match status" value="1"/>
</dbReference>
<evidence type="ECO:0000256" key="1">
    <source>
        <dbReference type="ARBA" id="ARBA00009580"/>
    </source>
</evidence>
<name>A0A430AWF4_9ENTE</name>
<comment type="similarity">
    <text evidence="1">Belongs to the protein-tyrosine phosphatase family.</text>
</comment>
<dbReference type="AlphaFoldDB" id="A0A430AWF4"/>
<dbReference type="PROSITE" id="PS00383">
    <property type="entry name" value="TYR_PHOSPHATASE_1"/>
    <property type="match status" value="1"/>
</dbReference>
<dbReference type="PANTHER" id="PTHR31126">
    <property type="entry name" value="TYROSINE-PROTEIN PHOSPHATASE"/>
    <property type="match status" value="1"/>
</dbReference>
<dbReference type="Gene3D" id="3.90.190.10">
    <property type="entry name" value="Protein tyrosine phosphatase superfamily"/>
    <property type="match status" value="1"/>
</dbReference>
<dbReference type="InterPro" id="IPR000387">
    <property type="entry name" value="Tyr_Pase_dom"/>
</dbReference>
<gene>
    <name evidence="3" type="ORF">CBF28_11175</name>
</gene>
<keyword evidence="4" id="KW-1185">Reference proteome</keyword>
<comment type="caution">
    <text evidence="3">The sequence shown here is derived from an EMBL/GenBank/DDBJ whole genome shotgun (WGS) entry which is preliminary data.</text>
</comment>
<dbReference type="Pfam" id="PF13350">
    <property type="entry name" value="Y_phosphatase3"/>
    <property type="match status" value="1"/>
</dbReference>
<evidence type="ECO:0000313" key="4">
    <source>
        <dbReference type="Proteomes" id="UP000288028"/>
    </source>
</evidence>
<dbReference type="OrthoDB" id="1188001at2"/>
<dbReference type="GO" id="GO:0004721">
    <property type="term" value="F:phosphoprotein phosphatase activity"/>
    <property type="evidence" value="ECO:0007669"/>
    <property type="project" value="InterPro"/>
</dbReference>
<accession>A0A430AWF4</accession>
<dbReference type="EMBL" id="NGKB01000011">
    <property type="protein sequence ID" value="RSU12392.1"/>
    <property type="molecule type" value="Genomic_DNA"/>
</dbReference>
<dbReference type="InterPro" id="IPR026893">
    <property type="entry name" value="Tyr/Ser_Pase_IphP-type"/>
</dbReference>
<dbReference type="InterPro" id="IPR029021">
    <property type="entry name" value="Prot-tyrosine_phosphatase-like"/>
</dbReference>
<protein>
    <recommendedName>
        <fullName evidence="2">Tyrosine specific protein phosphatases domain-containing protein</fullName>
    </recommendedName>
</protein>
<evidence type="ECO:0000259" key="2">
    <source>
        <dbReference type="PROSITE" id="PS50056"/>
    </source>
</evidence>
<dbReference type="InterPro" id="IPR016130">
    <property type="entry name" value="Tyr_Pase_AS"/>
</dbReference>